<protein>
    <recommendedName>
        <fullName evidence="4">DUF4283 domain-containing protein</fullName>
    </recommendedName>
</protein>
<evidence type="ECO:0000313" key="2">
    <source>
        <dbReference type="EMBL" id="KAF8781324.1"/>
    </source>
</evidence>
<comment type="caution">
    <text evidence="2">The sequence shown here is derived from an EMBL/GenBank/DDBJ whole genome shotgun (WGS) entry which is preliminary data.</text>
</comment>
<reference evidence="2" key="1">
    <citation type="submission" date="2020-07" db="EMBL/GenBank/DDBJ databases">
        <title>Genome sequence and genetic diversity analysis of an under-domesticated orphan crop, white fonio (Digitaria exilis).</title>
        <authorList>
            <person name="Bennetzen J.L."/>
            <person name="Chen S."/>
            <person name="Ma X."/>
            <person name="Wang X."/>
            <person name="Yssel A.E.J."/>
            <person name="Chaluvadi S.R."/>
            <person name="Johnson M."/>
            <person name="Gangashetty P."/>
            <person name="Hamidou F."/>
            <person name="Sanogo M.D."/>
            <person name="Zwaenepoel A."/>
            <person name="Wallace J."/>
            <person name="Van De Peer Y."/>
            <person name="Van Deynze A."/>
        </authorList>
    </citation>
    <scope>NUCLEOTIDE SEQUENCE</scope>
    <source>
        <tissue evidence="2">Leaves</tissue>
    </source>
</reference>
<accession>A0A835G0C9</accession>
<evidence type="ECO:0000313" key="3">
    <source>
        <dbReference type="Proteomes" id="UP000636709"/>
    </source>
</evidence>
<gene>
    <name evidence="2" type="ORF">HU200_000588</name>
</gene>
<evidence type="ECO:0000256" key="1">
    <source>
        <dbReference type="SAM" id="MobiDB-lite"/>
    </source>
</evidence>
<dbReference type="EMBL" id="JACEFO010000086">
    <property type="protein sequence ID" value="KAF8781324.1"/>
    <property type="molecule type" value="Genomic_DNA"/>
</dbReference>
<proteinExistence type="predicted"/>
<dbReference type="PANTHER" id="PTHR33170">
    <property type="entry name" value="DUF4283 DOMAIN-CONTAINING PROTEIN-RELATED"/>
    <property type="match status" value="1"/>
</dbReference>
<name>A0A835G0C9_9POAL</name>
<dbReference type="PANTHER" id="PTHR33170:SF40">
    <property type="entry name" value="OS04G0557100 PROTEIN"/>
    <property type="match status" value="1"/>
</dbReference>
<feature type="region of interest" description="Disordered" evidence="1">
    <location>
        <begin position="95"/>
        <end position="153"/>
    </location>
</feature>
<dbReference type="Proteomes" id="UP000636709">
    <property type="component" value="Unassembled WGS sequence"/>
</dbReference>
<dbReference type="OrthoDB" id="693261at2759"/>
<evidence type="ECO:0008006" key="4">
    <source>
        <dbReference type="Google" id="ProtNLM"/>
    </source>
</evidence>
<sequence>MHLNFAEWSDEEEGLLIPKAWINIFRIPKKLRELPVIWALATNNSSFGRVLVSVIDSKVFPRKLTVVIGDRWYEFPIKVESIIPGVESYVEEIKNNDDSERDDDALGESSNKDNSDTRKKPKNGRNASQTGADEGRMDVDTNKNSSGDKNQRQITEEQLRVMANGILDLVADNLLEEIAGKVAAEVDDNEFMTDQCMLDTHAPEVEKELDG</sequence>
<organism evidence="2 3">
    <name type="scientific">Digitaria exilis</name>
    <dbReference type="NCBI Taxonomy" id="1010633"/>
    <lineage>
        <taxon>Eukaryota</taxon>
        <taxon>Viridiplantae</taxon>
        <taxon>Streptophyta</taxon>
        <taxon>Embryophyta</taxon>
        <taxon>Tracheophyta</taxon>
        <taxon>Spermatophyta</taxon>
        <taxon>Magnoliopsida</taxon>
        <taxon>Liliopsida</taxon>
        <taxon>Poales</taxon>
        <taxon>Poaceae</taxon>
        <taxon>PACMAD clade</taxon>
        <taxon>Panicoideae</taxon>
        <taxon>Panicodae</taxon>
        <taxon>Paniceae</taxon>
        <taxon>Anthephorinae</taxon>
        <taxon>Digitaria</taxon>
    </lineage>
</organism>
<dbReference type="AlphaFoldDB" id="A0A835G0C9"/>
<keyword evidence="3" id="KW-1185">Reference proteome</keyword>